<proteinExistence type="predicted"/>
<feature type="compositionally biased region" description="Acidic residues" evidence="1">
    <location>
        <begin position="17"/>
        <end position="30"/>
    </location>
</feature>
<evidence type="ECO:0000256" key="1">
    <source>
        <dbReference type="SAM" id="MobiDB-lite"/>
    </source>
</evidence>
<comment type="caution">
    <text evidence="2">The sequence shown here is derived from an EMBL/GenBank/DDBJ whole genome shotgun (WGS) entry which is preliminary data.</text>
</comment>
<accession>A0AAV3QR37</accession>
<name>A0AAV3QR37_LITER</name>
<evidence type="ECO:0000313" key="3">
    <source>
        <dbReference type="Proteomes" id="UP001454036"/>
    </source>
</evidence>
<dbReference type="AlphaFoldDB" id="A0AAV3QR37"/>
<organism evidence="2 3">
    <name type="scientific">Lithospermum erythrorhizon</name>
    <name type="common">Purple gromwell</name>
    <name type="synonym">Lithospermum officinale var. erythrorhizon</name>
    <dbReference type="NCBI Taxonomy" id="34254"/>
    <lineage>
        <taxon>Eukaryota</taxon>
        <taxon>Viridiplantae</taxon>
        <taxon>Streptophyta</taxon>
        <taxon>Embryophyta</taxon>
        <taxon>Tracheophyta</taxon>
        <taxon>Spermatophyta</taxon>
        <taxon>Magnoliopsida</taxon>
        <taxon>eudicotyledons</taxon>
        <taxon>Gunneridae</taxon>
        <taxon>Pentapetalae</taxon>
        <taxon>asterids</taxon>
        <taxon>lamiids</taxon>
        <taxon>Boraginales</taxon>
        <taxon>Boraginaceae</taxon>
        <taxon>Boraginoideae</taxon>
        <taxon>Lithospermeae</taxon>
        <taxon>Lithospermum</taxon>
    </lineage>
</organism>
<dbReference type="Proteomes" id="UP001454036">
    <property type="component" value="Unassembled WGS sequence"/>
</dbReference>
<keyword evidence="3" id="KW-1185">Reference proteome</keyword>
<dbReference type="EMBL" id="BAABME010005562">
    <property type="protein sequence ID" value="GAA0165990.1"/>
    <property type="molecule type" value="Genomic_DNA"/>
</dbReference>
<evidence type="ECO:0000313" key="2">
    <source>
        <dbReference type="EMBL" id="GAA0165990.1"/>
    </source>
</evidence>
<sequence length="151" mass="17565">MTDELDKIGSDTSGVTDDNEDDDFADLDNILEEIDDMQRNRRSGNTSSSAVRVKNRRLVEEERRLVDEDSEEGEEHTLIWDLIEPIAPDNMLLPHRMPSRLFGGLPPRITIRHLELWEALTFALYYRRNCAQHMETAEYGSWDCKEAIKKE</sequence>
<feature type="region of interest" description="Disordered" evidence="1">
    <location>
        <begin position="1"/>
        <end position="30"/>
    </location>
</feature>
<gene>
    <name evidence="2" type="ORF">LIER_21253</name>
</gene>
<protein>
    <submittedName>
        <fullName evidence="2">Uncharacterized protein</fullName>
    </submittedName>
</protein>
<reference evidence="2 3" key="1">
    <citation type="submission" date="2024-01" db="EMBL/GenBank/DDBJ databases">
        <title>The complete chloroplast genome sequence of Lithospermum erythrorhizon: insights into the phylogenetic relationship among Boraginaceae species and the maternal lineages of purple gromwells.</title>
        <authorList>
            <person name="Okada T."/>
            <person name="Watanabe K."/>
        </authorList>
    </citation>
    <scope>NUCLEOTIDE SEQUENCE [LARGE SCALE GENOMIC DNA]</scope>
</reference>